<comment type="subunit">
    <text evidence="6">Component of the Arp2/3 complex.</text>
</comment>
<keyword evidence="4 6" id="KW-0009">Actin-binding</keyword>
<dbReference type="GO" id="GO:0034314">
    <property type="term" value="P:Arp2/3 complex-mediated actin nucleation"/>
    <property type="evidence" value="ECO:0007669"/>
    <property type="project" value="UniProtKB-UniRule"/>
</dbReference>
<comment type="caution">
    <text evidence="7">The sequence shown here is derived from an EMBL/GenBank/DDBJ whole genome shotgun (WGS) entry which is preliminary data.</text>
</comment>
<reference evidence="7" key="1">
    <citation type="submission" date="2022-07" db="EMBL/GenBank/DDBJ databases">
        <title>Draft genome sequence of Zalerion maritima ATCC 34329, a (micro)plastics degrading marine fungus.</title>
        <authorList>
            <person name="Paco A."/>
            <person name="Goncalves M.F.M."/>
            <person name="Rocha-Santos T.A.P."/>
            <person name="Alves A."/>
        </authorList>
    </citation>
    <scope>NUCLEOTIDE SEQUENCE</scope>
    <source>
        <strain evidence="7">ATCC 34329</strain>
    </source>
</reference>
<dbReference type="SUPFAM" id="SSF69060">
    <property type="entry name" value="Arp2/3 complex 21 kDa subunit ARPC3"/>
    <property type="match status" value="1"/>
</dbReference>
<evidence type="ECO:0000256" key="6">
    <source>
        <dbReference type="PIRNR" id="PIRNR016315"/>
    </source>
</evidence>
<dbReference type="AlphaFoldDB" id="A0AAD5RLS7"/>
<dbReference type="EMBL" id="JAKWBI020000247">
    <property type="protein sequence ID" value="KAJ2898038.1"/>
    <property type="molecule type" value="Genomic_DNA"/>
</dbReference>
<protein>
    <recommendedName>
        <fullName evidence="6">Actin-related protein 2/3 complex subunit 3</fullName>
    </recommendedName>
</protein>
<keyword evidence="3 6" id="KW-0963">Cytoplasm</keyword>
<gene>
    <name evidence="7" type="ORF">MKZ38_004206</name>
</gene>
<sequence length="196" mass="22322">MPAYHVEDVGHMLADDNALAKTRKIANIPLLYIRGYYLSAEPYNEINTGEDIVDEALKSFRSNIFFRNFASKGLADNLLMYCTWFISTCLTIIKPQHAKRHANRALNNLLDPNFPIPGDPDFPDNTVFNAKPNEPEAGELRKYLGCVKEAMIARLLEMVYTDPDGNEMPGPSKWWMSYSKRKFLGKGFNVHPEMAM</sequence>
<evidence type="ECO:0000256" key="3">
    <source>
        <dbReference type="ARBA" id="ARBA00022490"/>
    </source>
</evidence>
<evidence type="ECO:0000256" key="5">
    <source>
        <dbReference type="ARBA" id="ARBA00023212"/>
    </source>
</evidence>
<evidence type="ECO:0000256" key="2">
    <source>
        <dbReference type="ARBA" id="ARBA00010856"/>
    </source>
</evidence>
<organism evidence="7 8">
    <name type="scientific">Zalerion maritima</name>
    <dbReference type="NCBI Taxonomy" id="339359"/>
    <lineage>
        <taxon>Eukaryota</taxon>
        <taxon>Fungi</taxon>
        <taxon>Dikarya</taxon>
        <taxon>Ascomycota</taxon>
        <taxon>Pezizomycotina</taxon>
        <taxon>Sordariomycetes</taxon>
        <taxon>Lulworthiomycetidae</taxon>
        <taxon>Lulworthiales</taxon>
        <taxon>Lulworthiaceae</taxon>
        <taxon>Zalerion</taxon>
    </lineage>
</organism>
<dbReference type="Gene3D" id="1.10.1760.10">
    <property type="entry name" value="Actin-related protein 2/3 complex subunit 3"/>
    <property type="match status" value="1"/>
</dbReference>
<dbReference type="GO" id="GO:0030833">
    <property type="term" value="P:regulation of actin filament polymerization"/>
    <property type="evidence" value="ECO:0007669"/>
    <property type="project" value="InterPro"/>
</dbReference>
<accession>A0AAD5RLS7</accession>
<dbReference type="GO" id="GO:0005885">
    <property type="term" value="C:Arp2/3 protein complex"/>
    <property type="evidence" value="ECO:0007669"/>
    <property type="project" value="UniProtKB-UniRule"/>
</dbReference>
<evidence type="ECO:0000313" key="8">
    <source>
        <dbReference type="Proteomes" id="UP001201980"/>
    </source>
</evidence>
<proteinExistence type="inferred from homology"/>
<dbReference type="PIRSF" id="PIRSF016315">
    <property type="entry name" value="ARP2/3_P21-Arc"/>
    <property type="match status" value="1"/>
</dbReference>
<comment type="function">
    <text evidence="6">Functions as component of the Arp2/3 complex which is involved in regulation of actin polymerization and together with an activating nucleation-promoting factor (NPF) mediates the formation of branched actin networks.</text>
</comment>
<dbReference type="InterPro" id="IPR007204">
    <property type="entry name" value="ARPC3"/>
</dbReference>
<evidence type="ECO:0000256" key="1">
    <source>
        <dbReference type="ARBA" id="ARBA00004245"/>
    </source>
</evidence>
<comment type="subcellular location">
    <subcellularLocation>
        <location evidence="1 6">Cytoplasm</location>
        <location evidence="1 6">Cytoskeleton</location>
    </subcellularLocation>
</comment>
<comment type="similarity">
    <text evidence="2 6">Belongs to the ARPC3 family.</text>
</comment>
<dbReference type="Proteomes" id="UP001201980">
    <property type="component" value="Unassembled WGS sequence"/>
</dbReference>
<evidence type="ECO:0000313" key="7">
    <source>
        <dbReference type="EMBL" id="KAJ2898038.1"/>
    </source>
</evidence>
<evidence type="ECO:0000256" key="4">
    <source>
        <dbReference type="ARBA" id="ARBA00023203"/>
    </source>
</evidence>
<keyword evidence="8" id="KW-1185">Reference proteome</keyword>
<dbReference type="InterPro" id="IPR036753">
    <property type="entry name" value="ARPC3_sf"/>
</dbReference>
<dbReference type="Pfam" id="PF04062">
    <property type="entry name" value="P21-Arc"/>
    <property type="match status" value="1"/>
</dbReference>
<name>A0AAD5RLS7_9PEZI</name>
<keyword evidence="5 6" id="KW-0206">Cytoskeleton</keyword>
<dbReference type="PANTHER" id="PTHR12391">
    <property type="entry name" value="ARP2/3 COMPLEX 21 KD SUBUNIT"/>
    <property type="match status" value="1"/>
</dbReference>
<dbReference type="GO" id="GO:0003779">
    <property type="term" value="F:actin binding"/>
    <property type="evidence" value="ECO:0007669"/>
    <property type="project" value="UniProtKB-KW"/>
</dbReference>